<dbReference type="Proteomes" id="UP001385951">
    <property type="component" value="Unassembled WGS sequence"/>
</dbReference>
<reference evidence="1 2" key="1">
    <citation type="submission" date="2022-09" db="EMBL/GenBank/DDBJ databases">
        <authorList>
            <person name="Palmer J.M."/>
        </authorList>
    </citation>
    <scope>NUCLEOTIDE SEQUENCE [LARGE SCALE GENOMIC DNA]</scope>
    <source>
        <strain evidence="1 2">DSM 7382</strain>
    </source>
</reference>
<gene>
    <name evidence="1" type="ORF">QCA50_020324</name>
</gene>
<proteinExistence type="predicted"/>
<keyword evidence="2" id="KW-1185">Reference proteome</keyword>
<protein>
    <submittedName>
        <fullName evidence="1">Uncharacterized protein</fullName>
    </submittedName>
</protein>
<name>A0AAW0FHM1_9APHY</name>
<sequence>MEQKPKDEYIFTVLTEGFLEAAFRQSVESEEHGTFRRGLKIQWVFKVWGLPSGIRYSLLLLSIQYPISP</sequence>
<organism evidence="1 2">
    <name type="scientific">Cerrena zonata</name>
    <dbReference type="NCBI Taxonomy" id="2478898"/>
    <lineage>
        <taxon>Eukaryota</taxon>
        <taxon>Fungi</taxon>
        <taxon>Dikarya</taxon>
        <taxon>Basidiomycota</taxon>
        <taxon>Agaricomycotina</taxon>
        <taxon>Agaricomycetes</taxon>
        <taxon>Polyporales</taxon>
        <taxon>Cerrenaceae</taxon>
        <taxon>Cerrena</taxon>
    </lineage>
</organism>
<accession>A0AAW0FHM1</accession>
<dbReference type="EMBL" id="JASBNA010000107">
    <property type="protein sequence ID" value="KAK7676692.1"/>
    <property type="molecule type" value="Genomic_DNA"/>
</dbReference>
<evidence type="ECO:0000313" key="1">
    <source>
        <dbReference type="EMBL" id="KAK7676692.1"/>
    </source>
</evidence>
<comment type="caution">
    <text evidence="1">The sequence shown here is derived from an EMBL/GenBank/DDBJ whole genome shotgun (WGS) entry which is preliminary data.</text>
</comment>
<evidence type="ECO:0000313" key="2">
    <source>
        <dbReference type="Proteomes" id="UP001385951"/>
    </source>
</evidence>
<dbReference type="AlphaFoldDB" id="A0AAW0FHM1"/>